<dbReference type="AlphaFoldDB" id="X4ZG76"/>
<dbReference type="EMBL" id="CP004078">
    <property type="protein sequence ID" value="AHV95730.1"/>
    <property type="molecule type" value="Genomic_DNA"/>
</dbReference>
<proteinExistence type="predicted"/>
<organism evidence="2 3">
    <name type="scientific">Paenibacillus sabinae T27</name>
    <dbReference type="NCBI Taxonomy" id="1268072"/>
    <lineage>
        <taxon>Bacteria</taxon>
        <taxon>Bacillati</taxon>
        <taxon>Bacillota</taxon>
        <taxon>Bacilli</taxon>
        <taxon>Bacillales</taxon>
        <taxon>Paenibacillaceae</taxon>
        <taxon>Paenibacillus</taxon>
    </lineage>
</organism>
<dbReference type="HOGENOM" id="CLU_3028033_0_0_9"/>
<sequence length="55" mass="6410">MKILAIIGSPKTNGNTYRTVNQIERELNEKNDERTFWTALLTAAIDQISMEKKQW</sequence>
<dbReference type="SUPFAM" id="SSF52218">
    <property type="entry name" value="Flavoproteins"/>
    <property type="match status" value="1"/>
</dbReference>
<dbReference type="PATRIC" id="fig|1268072.3.peg.819"/>
<gene>
    <name evidence="2" type="ORF">PSAB_03970</name>
</gene>
<dbReference type="RefSeq" id="WP_226991764.1">
    <property type="nucleotide sequence ID" value="NZ_CP004078.1"/>
</dbReference>
<keyword evidence="3" id="KW-1185">Reference proteome</keyword>
<feature type="domain" description="NADPH-dependent FMN reductase-like" evidence="1">
    <location>
        <begin position="1"/>
        <end position="30"/>
    </location>
</feature>
<dbReference type="STRING" id="1268072.PSAB_03970"/>
<dbReference type="Gene3D" id="3.40.50.360">
    <property type="match status" value="1"/>
</dbReference>
<dbReference type="InterPro" id="IPR005025">
    <property type="entry name" value="FMN_Rdtase-like_dom"/>
</dbReference>
<dbReference type="InterPro" id="IPR029039">
    <property type="entry name" value="Flavoprotein-like_sf"/>
</dbReference>
<accession>X4ZG76</accession>
<dbReference type="Proteomes" id="UP000019772">
    <property type="component" value="Chromosome"/>
</dbReference>
<evidence type="ECO:0000313" key="3">
    <source>
        <dbReference type="Proteomes" id="UP000019772"/>
    </source>
</evidence>
<evidence type="ECO:0000259" key="1">
    <source>
        <dbReference type="Pfam" id="PF03358"/>
    </source>
</evidence>
<name>X4ZG76_9BACL</name>
<protein>
    <recommendedName>
        <fullName evidence="1">NADPH-dependent FMN reductase-like domain-containing protein</fullName>
    </recommendedName>
</protein>
<evidence type="ECO:0000313" key="2">
    <source>
        <dbReference type="EMBL" id="AHV95730.1"/>
    </source>
</evidence>
<reference evidence="2 3" key="1">
    <citation type="journal article" date="2014" name="PLoS Genet.">
        <title>Comparative Genomic Analysis of N2-Fixing and Non-N2-Fixing Paenibacillus spp.: Organization, Evolution and Expression of the Nitrogen Fixation Genes.</title>
        <authorList>
            <person name="Xie J.B."/>
            <person name="Du Z."/>
            <person name="Bai L."/>
            <person name="Tian C."/>
            <person name="Zhang Y."/>
            <person name="Xie J.Y."/>
            <person name="Wang T."/>
            <person name="Liu X."/>
            <person name="Chen X."/>
            <person name="Cheng Q."/>
            <person name="Chen S."/>
            <person name="Li J."/>
        </authorList>
    </citation>
    <scope>NUCLEOTIDE SEQUENCE [LARGE SCALE GENOMIC DNA]</scope>
    <source>
        <strain evidence="2 3">T27</strain>
    </source>
</reference>
<dbReference type="KEGG" id="psab:PSAB_03970"/>
<dbReference type="Pfam" id="PF03358">
    <property type="entry name" value="FMN_red"/>
    <property type="match status" value="1"/>
</dbReference>